<dbReference type="AlphaFoldDB" id="A0A430F8F2"/>
<feature type="domain" description="HTH merR-type" evidence="5">
    <location>
        <begin position="1"/>
        <end position="69"/>
    </location>
</feature>
<dbReference type="PANTHER" id="PTHR30204">
    <property type="entry name" value="REDOX-CYCLING DRUG-SENSING TRANSCRIPTIONAL ACTIVATOR SOXR"/>
    <property type="match status" value="1"/>
</dbReference>
<evidence type="ECO:0000256" key="3">
    <source>
        <dbReference type="ARBA" id="ARBA00023125"/>
    </source>
</evidence>
<evidence type="ECO:0000256" key="4">
    <source>
        <dbReference type="ARBA" id="ARBA00023163"/>
    </source>
</evidence>
<evidence type="ECO:0000259" key="5">
    <source>
        <dbReference type="PROSITE" id="PS50937"/>
    </source>
</evidence>
<gene>
    <name evidence="6" type="ORF">D2E22_0507</name>
</gene>
<dbReference type="InterPro" id="IPR009061">
    <property type="entry name" value="DNA-bd_dom_put_sf"/>
</dbReference>
<sequence>MLTIGETASLCAVSARMLRHRESVGLLHPERDGNGYRLYGEHDIAHIRRIRLYRDPEPNVEQIGAILGQPTKETVALLRMHRDSIEQRIPRCRRRCRASTHRAGTRGATPHQ</sequence>
<dbReference type="GO" id="GO:0003677">
    <property type="term" value="F:DNA binding"/>
    <property type="evidence" value="ECO:0007669"/>
    <property type="project" value="UniProtKB-KW"/>
</dbReference>
<keyword evidence="2" id="KW-0805">Transcription regulation</keyword>
<keyword evidence="4" id="KW-0804">Transcription</keyword>
<accession>A0A430F8F2</accession>
<dbReference type="Gene3D" id="1.10.1660.10">
    <property type="match status" value="1"/>
</dbReference>
<evidence type="ECO:0000256" key="2">
    <source>
        <dbReference type="ARBA" id="ARBA00023015"/>
    </source>
</evidence>
<dbReference type="Pfam" id="PF00376">
    <property type="entry name" value="MerR"/>
    <property type="match status" value="1"/>
</dbReference>
<protein>
    <submittedName>
        <fullName evidence="6">Transcriptional regulator</fullName>
    </submittedName>
</protein>
<dbReference type="InterPro" id="IPR000551">
    <property type="entry name" value="MerR-type_HTH_dom"/>
</dbReference>
<keyword evidence="3" id="KW-0238">DNA-binding</keyword>
<dbReference type="SMART" id="SM00422">
    <property type="entry name" value="HTH_MERR"/>
    <property type="match status" value="1"/>
</dbReference>
<evidence type="ECO:0000313" key="7">
    <source>
        <dbReference type="Proteomes" id="UP000288052"/>
    </source>
</evidence>
<keyword evidence="1" id="KW-0678">Repressor</keyword>
<dbReference type="GO" id="GO:0003700">
    <property type="term" value="F:DNA-binding transcription factor activity"/>
    <property type="evidence" value="ECO:0007669"/>
    <property type="project" value="InterPro"/>
</dbReference>
<dbReference type="InterPro" id="IPR047057">
    <property type="entry name" value="MerR_fam"/>
</dbReference>
<name>A0A430F8F2_9BIFI</name>
<keyword evidence="7" id="KW-1185">Reference proteome</keyword>
<dbReference type="PROSITE" id="PS50937">
    <property type="entry name" value="HTH_MERR_2"/>
    <property type="match status" value="1"/>
</dbReference>
<dbReference type="EMBL" id="QXGI01000002">
    <property type="protein sequence ID" value="RSX49087.1"/>
    <property type="molecule type" value="Genomic_DNA"/>
</dbReference>
<evidence type="ECO:0000313" key="6">
    <source>
        <dbReference type="EMBL" id="RSX49087.1"/>
    </source>
</evidence>
<organism evidence="6 7">
    <name type="scientific">Bifidobacterium castoris</name>
    <dbReference type="NCBI Taxonomy" id="2306972"/>
    <lineage>
        <taxon>Bacteria</taxon>
        <taxon>Bacillati</taxon>
        <taxon>Actinomycetota</taxon>
        <taxon>Actinomycetes</taxon>
        <taxon>Bifidobacteriales</taxon>
        <taxon>Bifidobacteriaceae</taxon>
        <taxon>Bifidobacterium</taxon>
    </lineage>
</organism>
<evidence type="ECO:0000256" key="1">
    <source>
        <dbReference type="ARBA" id="ARBA00022491"/>
    </source>
</evidence>
<comment type="caution">
    <text evidence="6">The sequence shown here is derived from an EMBL/GenBank/DDBJ whole genome shotgun (WGS) entry which is preliminary data.</text>
</comment>
<dbReference type="Proteomes" id="UP000288052">
    <property type="component" value="Unassembled WGS sequence"/>
</dbReference>
<reference evidence="6 7" key="1">
    <citation type="submission" date="2018-09" db="EMBL/GenBank/DDBJ databases">
        <title>Characterization of the phylogenetic diversity of five novel species belonging to the genus Bifidobacterium.</title>
        <authorList>
            <person name="Lugli G.A."/>
            <person name="Duranti S."/>
            <person name="Milani C."/>
        </authorList>
    </citation>
    <scope>NUCLEOTIDE SEQUENCE [LARGE SCALE GENOMIC DNA]</scope>
    <source>
        <strain evidence="6 7">2020B</strain>
    </source>
</reference>
<proteinExistence type="predicted"/>
<dbReference type="SUPFAM" id="SSF46955">
    <property type="entry name" value="Putative DNA-binding domain"/>
    <property type="match status" value="1"/>
</dbReference>
<dbReference type="PANTHER" id="PTHR30204:SF69">
    <property type="entry name" value="MERR-FAMILY TRANSCRIPTIONAL REGULATOR"/>
    <property type="match status" value="1"/>
</dbReference>